<dbReference type="KEGG" id="tim:GMBLW1_26310"/>
<organism evidence="3">
    <name type="scientific">Tuwongella immobilis</name>
    <dbReference type="NCBI Taxonomy" id="692036"/>
    <lineage>
        <taxon>Bacteria</taxon>
        <taxon>Pseudomonadati</taxon>
        <taxon>Planctomycetota</taxon>
        <taxon>Planctomycetia</taxon>
        <taxon>Gemmatales</taxon>
        <taxon>Gemmataceae</taxon>
        <taxon>Tuwongella</taxon>
    </lineage>
</organism>
<evidence type="ECO:0000256" key="2">
    <source>
        <dbReference type="SAM" id="SignalP"/>
    </source>
</evidence>
<dbReference type="NCBIfam" id="NF040466">
    <property type="entry name" value="ydjY_domain"/>
    <property type="match status" value="1"/>
</dbReference>
<dbReference type="InParanoid" id="A0A6C2YJA6"/>
<evidence type="ECO:0008006" key="5">
    <source>
        <dbReference type="Google" id="ProtNLM"/>
    </source>
</evidence>
<dbReference type="Proteomes" id="UP000464378">
    <property type="component" value="Chromosome"/>
</dbReference>
<keyword evidence="4" id="KW-1185">Reference proteome</keyword>
<keyword evidence="2" id="KW-0732">Signal</keyword>
<feature type="region of interest" description="Disordered" evidence="1">
    <location>
        <begin position="29"/>
        <end position="49"/>
    </location>
</feature>
<feature type="signal peptide" evidence="2">
    <location>
        <begin position="1"/>
        <end position="27"/>
    </location>
</feature>
<dbReference type="AlphaFoldDB" id="A0A6C2YJA6"/>
<name>A0A6C2YJA6_9BACT</name>
<dbReference type="InterPro" id="IPR047750">
    <property type="entry name" value="YdjY-like"/>
</dbReference>
<proteinExistence type="predicted"/>
<evidence type="ECO:0000313" key="4">
    <source>
        <dbReference type="Proteomes" id="UP000464378"/>
    </source>
</evidence>
<gene>
    <name evidence="3" type="ORF">GMBLW1_26310</name>
</gene>
<evidence type="ECO:0000256" key="1">
    <source>
        <dbReference type="SAM" id="MobiDB-lite"/>
    </source>
</evidence>
<dbReference type="EMBL" id="LR586016">
    <property type="protein sequence ID" value="VIP01329.1"/>
    <property type="molecule type" value="Genomic_DNA"/>
</dbReference>
<accession>A0A6C2YJA6</accession>
<evidence type="ECO:0000313" key="3">
    <source>
        <dbReference type="EMBL" id="VIP01329.1"/>
    </source>
</evidence>
<dbReference type="EMBL" id="LR593887">
    <property type="protein sequence ID" value="VTR98084.1"/>
    <property type="molecule type" value="Genomic_DNA"/>
</dbReference>
<sequence>MPRMNTSIFRAVWLTVLTSVGMLSGLAAQPAPVPADEGERAPTPPPTLPADVKLTPLNPGKTLFLEKMANGKRRVWVQAVVCLREGPLEVFLCKKNTKEHEAILSADIDARDLHMALIVCGAKPGSPVQFVPTYQPANGSKVDVSIAMNDKDGKLKQLSAREWIRNIRTKKDMDQLWVFAGSRFLKNPDDPKMPPYYTANNGEIISLSNFVDSMLDLPVKSSRETADLLFEAQTEKIPPLATTVYVILEPKE</sequence>
<protein>
    <recommendedName>
        <fullName evidence="5">Secreted protein</fullName>
    </recommendedName>
</protein>
<feature type="chain" id="PRO_5036172707" description="Secreted protein" evidence="2">
    <location>
        <begin position="28"/>
        <end position="252"/>
    </location>
</feature>
<reference evidence="3" key="1">
    <citation type="submission" date="2019-04" db="EMBL/GenBank/DDBJ databases">
        <authorList>
            <consortium name="Science for Life Laboratories"/>
        </authorList>
    </citation>
    <scope>NUCLEOTIDE SEQUENCE</scope>
    <source>
        <strain evidence="3">MBLW1</strain>
    </source>
</reference>